<organism evidence="1 2">
    <name type="scientific">Delftia phage PhiW-14</name>
    <name type="common">Deftia acidovorans bacteriophage phiW-14</name>
    <dbReference type="NCBI Taxonomy" id="665032"/>
    <lineage>
        <taxon>Viruses</taxon>
        <taxon>Duplodnaviria</taxon>
        <taxon>Heunggongvirae</taxon>
        <taxon>Uroviricota</taxon>
        <taxon>Caudoviricetes</taxon>
        <taxon>Ionavirus</taxon>
        <taxon>Ionavirus W14</taxon>
    </lineage>
</organism>
<name>C9DGB6_BPW14</name>
<evidence type="ECO:0000313" key="1">
    <source>
        <dbReference type="EMBL" id="ACV50167.1"/>
    </source>
</evidence>
<dbReference type="RefSeq" id="YP_003358999.1">
    <property type="nucleotide sequence ID" value="NC_013697.1"/>
</dbReference>
<accession>C9DGB6</accession>
<dbReference type="OrthoDB" id="39858at10239"/>
<organismHost>
    <name type="scientific">Delftia acidovorans</name>
    <name type="common">Pseudomonas acidovorans</name>
    <name type="synonym">Comamonas acidovorans</name>
    <dbReference type="NCBI Taxonomy" id="80866"/>
</organismHost>
<dbReference type="KEGG" id="vg:8684093"/>
<keyword evidence="2" id="KW-1185">Reference proteome</keyword>
<dbReference type="EMBL" id="GQ357915">
    <property type="protein sequence ID" value="ACV50167.1"/>
    <property type="molecule type" value="Genomic_DNA"/>
</dbReference>
<protein>
    <submittedName>
        <fullName evidence="1">Uncharacterized protein</fullName>
    </submittedName>
</protein>
<dbReference type="Proteomes" id="UP000008986">
    <property type="component" value="Segment"/>
</dbReference>
<gene>
    <name evidence="1" type="primary">145</name>
</gene>
<evidence type="ECO:0000313" key="2">
    <source>
        <dbReference type="Proteomes" id="UP000008986"/>
    </source>
</evidence>
<sequence>MDTAPKDGRLLRLMVMFEAHATEDVDGPAPTIGHNSLTQNDDDTWYFSGWCWDHDHWTEGVGVPVGWLPYQTSPISMLPKHQGGGEAHLGFVNGWNLAVMQVNQDITERKPVAWRGVNVDGEYMYYDEFPKELTEEQQRQIHLRALYE</sequence>
<reference evidence="2" key="1">
    <citation type="submission" date="2009-07" db="EMBL/GenBank/DDBJ databases">
        <authorList>
            <person name="Kropinski A.M."/>
            <person name="Villegas A."/>
            <person name="Lingohr E.J."/>
        </authorList>
    </citation>
    <scope>NUCLEOTIDE SEQUENCE [LARGE SCALE GENOMIC DNA]</scope>
</reference>
<proteinExistence type="predicted"/>
<dbReference type="GeneID" id="8684093"/>